<dbReference type="GO" id="GO:0005829">
    <property type="term" value="C:cytosol"/>
    <property type="evidence" value="ECO:0007669"/>
    <property type="project" value="TreeGrafter"/>
</dbReference>
<accession>A0A0F4VMS5</accession>
<dbReference type="EMBL" id="JMTK01000002">
    <property type="protein sequence ID" value="KJZ81992.1"/>
    <property type="molecule type" value="Genomic_DNA"/>
</dbReference>
<dbReference type="AlphaFoldDB" id="A0A0F4VMS5"/>
<dbReference type="PANTHER" id="PTHR33221">
    <property type="entry name" value="WINGED HELIX-TURN-HELIX TRANSCRIPTIONAL REGULATOR, RRF2 FAMILY"/>
    <property type="match status" value="1"/>
</dbReference>
<dbReference type="NCBIfam" id="NF008886">
    <property type="entry name" value="PRK11920.1"/>
    <property type="match status" value="1"/>
</dbReference>
<dbReference type="NCBIfam" id="TIGR00738">
    <property type="entry name" value="rrf2_super"/>
    <property type="match status" value="1"/>
</dbReference>
<dbReference type="PROSITE" id="PS51197">
    <property type="entry name" value="HTH_RRF2_2"/>
    <property type="match status" value="1"/>
</dbReference>
<dbReference type="SUPFAM" id="SSF46785">
    <property type="entry name" value="Winged helix' DNA-binding domain"/>
    <property type="match status" value="1"/>
</dbReference>
<dbReference type="InterPro" id="IPR030489">
    <property type="entry name" value="TR_Rrf2-type_CS"/>
</dbReference>
<sequence length="171" mass="19065">MSLSEDSNNSGLSFLLDCEPVLIGVEEMHLTKRTDYGIRVLMYCALNQDYPNRIAQIAEACCISEFFLFKILQPLGKAGIVETVRGRNGGVRLCRPADQITVLDVVKATEESFYMAECFGKHKISCPLVGNCNLSSVLQKALNAFFDVLKRYSIECLVQDRSLCKKLLKAS</sequence>
<dbReference type="PANTHER" id="PTHR33221:SF4">
    <property type="entry name" value="HTH-TYPE TRANSCRIPTIONAL REPRESSOR NSRR"/>
    <property type="match status" value="1"/>
</dbReference>
<reference evidence="2 3" key="1">
    <citation type="journal article" date="2015" name="Phytopathology">
        <title>Genomes of Candidatus Liberibacter solanacearum haplotype A from New Zealand and the USA suggest significant genome plasticity in the species.</title>
        <authorList>
            <person name="Thompson S.M."/>
            <person name="Johnson C.P."/>
            <person name="Lu A.Y."/>
            <person name="Frampton R.A."/>
            <person name="Sullivan K.L."/>
            <person name="Fiers M.W."/>
            <person name="Crowhurst R.N."/>
            <person name="Pitman A.R."/>
            <person name="Scott I."/>
            <person name="Gudmestad N.C."/>
            <person name="Smith G.R."/>
        </authorList>
    </citation>
    <scope>NUCLEOTIDE SEQUENCE [LARGE SCALE GENOMIC DNA]</scope>
    <source>
        <strain evidence="2 3">LsoNZ1</strain>
    </source>
</reference>
<comment type="caution">
    <text evidence="2">The sequence shown here is derived from an EMBL/GenBank/DDBJ whole genome shotgun (WGS) entry which is preliminary data.</text>
</comment>
<dbReference type="InterPro" id="IPR000944">
    <property type="entry name" value="Tscrpt_reg_Rrf2"/>
</dbReference>
<evidence type="ECO:0000313" key="2">
    <source>
        <dbReference type="EMBL" id="KJZ81992.1"/>
    </source>
</evidence>
<dbReference type="InterPro" id="IPR036390">
    <property type="entry name" value="WH_DNA-bd_sf"/>
</dbReference>
<dbReference type="InterPro" id="IPR036388">
    <property type="entry name" value="WH-like_DNA-bd_sf"/>
</dbReference>
<evidence type="ECO:0000313" key="3">
    <source>
        <dbReference type="Proteomes" id="UP000033731"/>
    </source>
</evidence>
<dbReference type="PROSITE" id="PS01332">
    <property type="entry name" value="HTH_RRF2_1"/>
    <property type="match status" value="1"/>
</dbReference>
<dbReference type="GO" id="GO:0003700">
    <property type="term" value="F:DNA-binding transcription factor activity"/>
    <property type="evidence" value="ECO:0007669"/>
    <property type="project" value="TreeGrafter"/>
</dbReference>
<gene>
    <name evidence="2" type="ORF">DJ66_0725</name>
</gene>
<dbReference type="Gene3D" id="1.10.10.10">
    <property type="entry name" value="Winged helix-like DNA-binding domain superfamily/Winged helix DNA-binding domain"/>
    <property type="match status" value="1"/>
</dbReference>
<dbReference type="PATRIC" id="fig|556287.9.peg.750"/>
<organism evidence="2 3">
    <name type="scientific">Candidatus Liberibacter solanacearum</name>
    <dbReference type="NCBI Taxonomy" id="556287"/>
    <lineage>
        <taxon>Bacteria</taxon>
        <taxon>Pseudomonadati</taxon>
        <taxon>Pseudomonadota</taxon>
        <taxon>Alphaproteobacteria</taxon>
        <taxon>Hyphomicrobiales</taxon>
        <taxon>Rhizobiaceae</taxon>
        <taxon>Liberibacter</taxon>
    </lineage>
</organism>
<keyword evidence="1" id="KW-0238">DNA-binding</keyword>
<keyword evidence="3" id="KW-1185">Reference proteome</keyword>
<protein>
    <submittedName>
        <fullName evidence="2">Iron-responsive repressor RirA</fullName>
    </submittedName>
</protein>
<dbReference type="Proteomes" id="UP000033731">
    <property type="component" value="Unassembled WGS sequence"/>
</dbReference>
<name>A0A0F4VMS5_9HYPH</name>
<dbReference type="Pfam" id="PF02082">
    <property type="entry name" value="Rrf2"/>
    <property type="match status" value="1"/>
</dbReference>
<proteinExistence type="predicted"/>
<evidence type="ECO:0000256" key="1">
    <source>
        <dbReference type="ARBA" id="ARBA00023125"/>
    </source>
</evidence>
<dbReference type="GO" id="GO:0003677">
    <property type="term" value="F:DNA binding"/>
    <property type="evidence" value="ECO:0007669"/>
    <property type="project" value="UniProtKB-KW"/>
</dbReference>